<evidence type="ECO:0000313" key="15">
    <source>
        <dbReference type="EMBL" id="CAH1729188.1"/>
    </source>
</evidence>
<dbReference type="Pfam" id="PF13193">
    <property type="entry name" value="AMP-binding_C"/>
    <property type="match status" value="1"/>
</dbReference>
<evidence type="ECO:0000259" key="13">
    <source>
        <dbReference type="Pfam" id="PF00501"/>
    </source>
</evidence>
<keyword evidence="7" id="KW-0560">Oxidoreductase</keyword>
<evidence type="ECO:0000259" key="14">
    <source>
        <dbReference type="Pfam" id="PF13193"/>
    </source>
</evidence>
<dbReference type="EMBL" id="OU895879">
    <property type="protein sequence ID" value="CAH1729188.1"/>
    <property type="molecule type" value="Genomic_DNA"/>
</dbReference>
<reference evidence="15" key="1">
    <citation type="submission" date="2022-01" db="EMBL/GenBank/DDBJ databases">
        <authorList>
            <person name="King R."/>
        </authorList>
    </citation>
    <scope>NUCLEOTIDE SEQUENCE</scope>
</reference>
<feature type="domain" description="AMP-dependent synthetase/ligase" evidence="13">
    <location>
        <begin position="68"/>
        <end position="444"/>
    </location>
</feature>
<feature type="domain" description="AMP-binding enzyme C-terminal" evidence="14">
    <location>
        <begin position="495"/>
        <end position="571"/>
    </location>
</feature>
<organism evidence="15 16">
    <name type="scientific">Chironomus riparius</name>
    <dbReference type="NCBI Taxonomy" id="315576"/>
    <lineage>
        <taxon>Eukaryota</taxon>
        <taxon>Metazoa</taxon>
        <taxon>Ecdysozoa</taxon>
        <taxon>Arthropoda</taxon>
        <taxon>Hexapoda</taxon>
        <taxon>Insecta</taxon>
        <taxon>Pterygota</taxon>
        <taxon>Neoptera</taxon>
        <taxon>Endopterygota</taxon>
        <taxon>Diptera</taxon>
        <taxon>Nematocera</taxon>
        <taxon>Chironomoidea</taxon>
        <taxon>Chironomidae</taxon>
        <taxon>Chironominae</taxon>
        <taxon>Chironomus</taxon>
    </lineage>
</organism>
<dbReference type="GO" id="GO:0005524">
    <property type="term" value="F:ATP binding"/>
    <property type="evidence" value="ECO:0007669"/>
    <property type="project" value="UniProtKB-KW"/>
</dbReference>
<keyword evidence="10" id="KW-0455">Luminescence</keyword>
<evidence type="ECO:0000256" key="5">
    <source>
        <dbReference type="ARBA" id="ARBA00022741"/>
    </source>
</evidence>
<comment type="similarity">
    <text evidence="2">Belongs to the ATP-dependent AMP-binding enzyme family.</text>
</comment>
<evidence type="ECO:0000256" key="7">
    <source>
        <dbReference type="ARBA" id="ARBA00023002"/>
    </source>
</evidence>
<name>A0A9P0NNM9_9DIPT</name>
<protein>
    <recommendedName>
        <fullName evidence="4">Luciferin 4-monooxygenase</fullName>
        <ecNumber evidence="3">1.13.12.7</ecNumber>
    </recommendedName>
</protein>
<dbReference type="PANTHER" id="PTHR24096">
    <property type="entry name" value="LONG-CHAIN-FATTY-ACID--COA LIGASE"/>
    <property type="match status" value="1"/>
</dbReference>
<keyword evidence="6" id="KW-0067">ATP-binding</keyword>
<keyword evidence="5" id="KW-0547">Nucleotide-binding</keyword>
<evidence type="ECO:0000256" key="3">
    <source>
        <dbReference type="ARBA" id="ARBA00012532"/>
    </source>
</evidence>
<dbReference type="FunFam" id="3.40.50.12780:FF:000003">
    <property type="entry name" value="Long-chain-fatty-acid--CoA ligase FadD"/>
    <property type="match status" value="1"/>
</dbReference>
<evidence type="ECO:0000256" key="6">
    <source>
        <dbReference type="ARBA" id="ARBA00022840"/>
    </source>
</evidence>
<evidence type="ECO:0000256" key="12">
    <source>
        <dbReference type="ARBA" id="ARBA00048497"/>
    </source>
</evidence>
<dbReference type="EC" id="1.13.12.7" evidence="3"/>
<evidence type="ECO:0000256" key="9">
    <source>
        <dbReference type="ARBA" id="ARBA00023140"/>
    </source>
</evidence>
<dbReference type="GO" id="GO:0008218">
    <property type="term" value="P:bioluminescence"/>
    <property type="evidence" value="ECO:0007669"/>
    <property type="project" value="UniProtKB-KW"/>
</dbReference>
<keyword evidence="16" id="KW-1185">Reference proteome</keyword>
<accession>A0A9P0NNM9</accession>
<evidence type="ECO:0000256" key="2">
    <source>
        <dbReference type="ARBA" id="ARBA00006432"/>
    </source>
</evidence>
<dbReference type="GO" id="GO:0005777">
    <property type="term" value="C:peroxisome"/>
    <property type="evidence" value="ECO:0007669"/>
    <property type="project" value="UniProtKB-SubCell"/>
</dbReference>
<dbReference type="GO" id="GO:0046949">
    <property type="term" value="P:fatty-acyl-CoA biosynthetic process"/>
    <property type="evidence" value="ECO:0007669"/>
    <property type="project" value="TreeGrafter"/>
</dbReference>
<evidence type="ECO:0000256" key="11">
    <source>
        <dbReference type="ARBA" id="ARBA00023262"/>
    </source>
</evidence>
<gene>
    <name evidence="15" type="ORF">CHIRRI_LOCUS11317</name>
</gene>
<keyword evidence="11" id="KW-0599">Photoprotein</keyword>
<reference evidence="15" key="2">
    <citation type="submission" date="2022-10" db="EMBL/GenBank/DDBJ databases">
        <authorList>
            <consortium name="ENA_rothamsted_submissions"/>
            <consortium name="culmorum"/>
            <person name="King R."/>
        </authorList>
    </citation>
    <scope>NUCLEOTIDE SEQUENCE</scope>
</reference>
<proteinExistence type="inferred from homology"/>
<dbReference type="Gene3D" id="3.30.300.30">
    <property type="match status" value="1"/>
</dbReference>
<evidence type="ECO:0000256" key="10">
    <source>
        <dbReference type="ARBA" id="ARBA00023223"/>
    </source>
</evidence>
<keyword evidence="9" id="KW-0576">Peroxisome</keyword>
<keyword evidence="8" id="KW-0503">Monooxygenase</keyword>
<dbReference type="Gene3D" id="3.40.50.12780">
    <property type="entry name" value="N-terminal domain of ligase-like"/>
    <property type="match status" value="1"/>
</dbReference>
<dbReference type="PANTHER" id="PTHR24096:SF422">
    <property type="entry name" value="BCDNA.GH02901"/>
    <property type="match status" value="1"/>
</dbReference>
<dbReference type="CDD" id="cd05911">
    <property type="entry name" value="Firefly_Luc_like"/>
    <property type="match status" value="1"/>
</dbReference>
<dbReference type="InterPro" id="IPR042099">
    <property type="entry name" value="ANL_N_sf"/>
</dbReference>
<dbReference type="InterPro" id="IPR025110">
    <property type="entry name" value="AMP-bd_C"/>
</dbReference>
<comment type="catalytic activity">
    <reaction evidence="12">
        <text>firefly D-luciferin + ATP + O2 = firefly oxyluciferin + hnu + AMP + CO2 + diphosphate</text>
        <dbReference type="Rhea" id="RHEA:10732"/>
        <dbReference type="ChEBI" id="CHEBI:15379"/>
        <dbReference type="ChEBI" id="CHEBI:16526"/>
        <dbReference type="ChEBI" id="CHEBI:16792"/>
        <dbReference type="ChEBI" id="CHEBI:30212"/>
        <dbReference type="ChEBI" id="CHEBI:30616"/>
        <dbReference type="ChEBI" id="CHEBI:33019"/>
        <dbReference type="ChEBI" id="CHEBI:58038"/>
        <dbReference type="ChEBI" id="CHEBI:456215"/>
        <dbReference type="EC" id="1.13.12.7"/>
    </reaction>
</comment>
<dbReference type="SUPFAM" id="SSF56801">
    <property type="entry name" value="Acetyl-CoA synthetase-like"/>
    <property type="match status" value="1"/>
</dbReference>
<evidence type="ECO:0000313" key="16">
    <source>
        <dbReference type="Proteomes" id="UP001153620"/>
    </source>
</evidence>
<evidence type="ECO:0000256" key="4">
    <source>
        <dbReference type="ARBA" id="ARBA00019043"/>
    </source>
</evidence>
<comment type="subcellular location">
    <subcellularLocation>
        <location evidence="1">Peroxisome</location>
    </subcellularLocation>
</comment>
<dbReference type="InterPro" id="IPR000873">
    <property type="entry name" value="AMP-dep_synth/lig_dom"/>
</dbReference>
<dbReference type="AlphaFoldDB" id="A0A9P0NNM9"/>
<sequence>MFIKKFNPLVLRDFNFYCKSRQFSKVFSRALSTSHIKFNSKQDFVVKSPLKSLVYPDCSIDQYVWADIDKWSNKIAIVDGITDRSITYSELRDQCRALAVRLQTSLNLQPNDTIALCIPNSIEFPIVALGGCEAGMIITTINPVYTSDEISRQLIDSGAKILFGEASMSNVLKEAVQKSKMAIKVIYTTSSPGDAIPADGIRFDELINTQSLDLTSLKEVVRDCNSVTFLPYSSGTTGLNKGVMLSHWNIVTNSLALRSAELQLAADTTPDNQDVIPCVLPFFHAYGLVVTLLAKLAQGCKLVTVPRFHPETFLSAMEKYPGTALHLAPPMIIFFNNYEKIRPKHTRSIRYVVSGAAPLGSSDIEKFLKISPQTQYIQAYGLTEASPVTHMSAKSSTNYASIGDPIHDTECKVVDINDPEFRGLGPNQTGEVLIRGPQIMLGYHNNETATKDTVTSDGWLRTGDIGYHDEQGNFYITDRLKELIKVKGFQVAPAELEEILRMHPDIADAAVIGVPNPATGELPRAFVVAKKGSKISEKSVQEYVAQRVSDYKKLAGGVEFVDTIPKNTTGKILRRELKSRYV</sequence>
<dbReference type="Pfam" id="PF00501">
    <property type="entry name" value="AMP-binding"/>
    <property type="match status" value="1"/>
</dbReference>
<dbReference type="GO" id="GO:0004467">
    <property type="term" value="F:long-chain fatty acid-CoA ligase activity"/>
    <property type="evidence" value="ECO:0007669"/>
    <property type="project" value="TreeGrafter"/>
</dbReference>
<dbReference type="Proteomes" id="UP001153620">
    <property type="component" value="Chromosome 3"/>
</dbReference>
<evidence type="ECO:0000256" key="1">
    <source>
        <dbReference type="ARBA" id="ARBA00004275"/>
    </source>
</evidence>
<dbReference type="GO" id="GO:0004497">
    <property type="term" value="F:monooxygenase activity"/>
    <property type="evidence" value="ECO:0007669"/>
    <property type="project" value="UniProtKB-KW"/>
</dbReference>
<dbReference type="InterPro" id="IPR045851">
    <property type="entry name" value="AMP-bd_C_sf"/>
</dbReference>
<dbReference type="OrthoDB" id="6424487at2759"/>
<evidence type="ECO:0000256" key="8">
    <source>
        <dbReference type="ARBA" id="ARBA00023033"/>
    </source>
</evidence>
<dbReference type="FunFam" id="3.30.300.30:FF:000007">
    <property type="entry name" value="4-coumarate--CoA ligase 2"/>
    <property type="match status" value="1"/>
</dbReference>